<feature type="binding site" evidence="20">
    <location>
        <position position="364"/>
    </location>
    <ligand>
        <name>acetyl-CoA</name>
        <dbReference type="ChEBI" id="CHEBI:57288"/>
    </ligand>
</feature>
<feature type="region of interest" description="Pyrophosphorylase" evidence="20">
    <location>
        <begin position="1"/>
        <end position="214"/>
    </location>
</feature>
<comment type="caution">
    <text evidence="20">Lacks conserved residue(s) required for the propagation of feature annotation.</text>
</comment>
<comment type="subcellular location">
    <subcellularLocation>
        <location evidence="1 20">Cytoplasm</location>
    </subcellularLocation>
</comment>
<comment type="similarity">
    <text evidence="5 20">In the N-terminal section; belongs to the N-acetylglucosamine-1-phosphate uridyltransferase family.</text>
</comment>
<feature type="binding site" evidence="20">
    <location>
        <position position="87"/>
    </location>
    <ligand>
        <name>Mg(2+)</name>
        <dbReference type="ChEBI" id="CHEBI:18420"/>
    </ligand>
</feature>
<keyword evidence="9 20" id="KW-0479">Metal-binding</keyword>
<feature type="binding site" evidence="20">
    <location>
        <position position="139"/>
    </location>
    <ligand>
        <name>UDP-N-acetyl-alpha-D-glucosamine</name>
        <dbReference type="ChEBI" id="CHEBI:57705"/>
    </ligand>
</feature>
<evidence type="ECO:0000256" key="16">
    <source>
        <dbReference type="ARBA" id="ARBA00023316"/>
    </source>
</evidence>
<reference evidence="22" key="1">
    <citation type="journal article" name="DNA Res.">
        <title>The physiological potential of anammox bacteria as revealed by their core genome structure.</title>
        <authorList>
            <person name="Okubo T."/>
            <person name="Toyoda A."/>
            <person name="Fukuhara K."/>
            <person name="Uchiyama I."/>
            <person name="Harigaya Y."/>
            <person name="Kuroiwa M."/>
            <person name="Suzuki T."/>
            <person name="Murakami Y."/>
            <person name="Suwa Y."/>
            <person name="Takami H."/>
        </authorList>
    </citation>
    <scope>NUCLEOTIDE SEQUENCE</scope>
    <source>
        <strain evidence="22">317325-2</strain>
    </source>
</reference>
<dbReference type="InterPro" id="IPR029044">
    <property type="entry name" value="Nucleotide-diphossugar_trans"/>
</dbReference>
<comment type="subunit">
    <text evidence="20">Homotrimer.</text>
</comment>
<feature type="region of interest" description="Linker" evidence="20">
    <location>
        <begin position="215"/>
        <end position="235"/>
    </location>
</feature>
<name>A0A809RX38_9BACT</name>
<feature type="binding site" evidence="20">
    <location>
        <position position="317"/>
    </location>
    <ligand>
        <name>UDP-N-acetyl-alpha-D-glucosamine</name>
        <dbReference type="ChEBI" id="CHEBI:57705"/>
    </ligand>
</feature>
<comment type="function">
    <text evidence="19 20">Catalyzes the last two sequential reactions in the de novo biosynthetic pathway for UDP-N-acetylglucosamine (UDP-GlcNAc). The C-terminal domain catalyzes the transfer of acetyl group from acetyl coenzyme A to glucosamine-1-phosphate (GlcN-1-P) to produce N-acetylglucosamine-1-phosphate (GlcNAc-1-P), which is converted into UDP-GlcNAc by the transfer of uridine 5-monophosphate (from uridine 5-triphosphate), a reaction catalyzed by the N-terminal domain.</text>
</comment>
<dbReference type="GO" id="GO:0016020">
    <property type="term" value="C:membrane"/>
    <property type="evidence" value="ECO:0007669"/>
    <property type="project" value="GOC"/>
</dbReference>
<comment type="similarity">
    <text evidence="4 20">In the C-terminal section; belongs to the transferase hexapeptide repeat family.</text>
</comment>
<keyword evidence="11 20" id="KW-0460">Magnesium</keyword>
<evidence type="ECO:0000256" key="9">
    <source>
        <dbReference type="ARBA" id="ARBA00022723"/>
    </source>
</evidence>
<evidence type="ECO:0000256" key="6">
    <source>
        <dbReference type="ARBA" id="ARBA00022490"/>
    </source>
</evidence>
<dbReference type="GO" id="GO:0000902">
    <property type="term" value="P:cell morphogenesis"/>
    <property type="evidence" value="ECO:0007669"/>
    <property type="project" value="UniProtKB-UniRule"/>
</dbReference>
<feature type="binding site" evidence="20">
    <location>
        <position position="424"/>
    </location>
    <ligand>
        <name>acetyl-CoA</name>
        <dbReference type="ChEBI" id="CHEBI:57288"/>
    </ligand>
</feature>
<feature type="binding site" evidence="20">
    <location>
        <position position="361"/>
    </location>
    <ligand>
        <name>UDP-N-acetyl-alpha-D-glucosamine</name>
        <dbReference type="ChEBI" id="CHEBI:57705"/>
    </ligand>
</feature>
<evidence type="ECO:0000256" key="10">
    <source>
        <dbReference type="ARBA" id="ARBA00022737"/>
    </source>
</evidence>
<comment type="catalytic activity">
    <reaction evidence="17 20">
        <text>alpha-D-glucosamine 1-phosphate + acetyl-CoA = N-acetyl-alpha-D-glucosamine 1-phosphate + CoA + H(+)</text>
        <dbReference type="Rhea" id="RHEA:13725"/>
        <dbReference type="ChEBI" id="CHEBI:15378"/>
        <dbReference type="ChEBI" id="CHEBI:57287"/>
        <dbReference type="ChEBI" id="CHEBI:57288"/>
        <dbReference type="ChEBI" id="CHEBI:57776"/>
        <dbReference type="ChEBI" id="CHEBI:58516"/>
        <dbReference type="EC" id="2.3.1.157"/>
    </reaction>
</comment>
<dbReference type="GO" id="GO:0008360">
    <property type="term" value="P:regulation of cell shape"/>
    <property type="evidence" value="ECO:0007669"/>
    <property type="project" value="UniProtKB-KW"/>
</dbReference>
<feature type="binding site" evidence="20">
    <location>
        <position position="57"/>
    </location>
    <ligand>
        <name>UDP-N-acetyl-alpha-D-glucosamine</name>
        <dbReference type="ChEBI" id="CHEBI:57705"/>
    </ligand>
</feature>
<keyword evidence="8 20" id="KW-0548">Nucleotidyltransferase</keyword>
<keyword evidence="16 20" id="KW-0961">Cell wall biogenesis/degradation</keyword>
<evidence type="ECO:0000256" key="12">
    <source>
        <dbReference type="ARBA" id="ARBA00022960"/>
    </source>
</evidence>
<keyword evidence="10 20" id="KW-0677">Repeat</keyword>
<sequence length="446" mass="47845">MKSDRPKALFEVCGAPMAELVGRAMQGAGADRPVVVIGVCGEEVQGALGEAYDYAWQREQRGTGHAAASASDALKDFDGPVFVAAGDVPLLTPDVFQQLLSRHDEAQAQCTLAVVELDDPTGYGRVIRDDSGRPVRIAEERDASEAERKIREVCVSVYCFDAKTLFRLLPSLSTDNAQGEQYLTDMVEAVAGSGGRVETCFFEEAWLFQGVNDRWQLAQAELALRQRILRRLCEDGVSVVDPATTYVAVDVEVGRDTVLEPMTSIGRGCKIGKNCRIGPSTTIRESTLGDRCVVLMSHLNGAWLENDVRCGPFANLRPGARLHSKSRVGNFVEVKNASLGVAASASHLAYLGDATIGASANIGAGTICCNFDGFQKNRTTIGENAFVGSNTTLIAPVSVGEGAIVAAGSVISHDVPPDSLAIARGQEVIKEQWASKWRRRKEAQSK</sequence>
<evidence type="ECO:0000256" key="20">
    <source>
        <dbReference type="HAMAP-Rule" id="MF_01631"/>
    </source>
</evidence>
<evidence type="ECO:0000256" key="15">
    <source>
        <dbReference type="ARBA" id="ARBA00023315"/>
    </source>
</evidence>
<accession>A0A809RX38</accession>
<evidence type="ECO:0000256" key="7">
    <source>
        <dbReference type="ARBA" id="ARBA00022679"/>
    </source>
</evidence>
<comment type="cofactor">
    <cofactor evidence="20">
        <name>Mg(2+)</name>
        <dbReference type="ChEBI" id="CHEBI:18420"/>
    </cofactor>
    <text evidence="20">Binds 1 Mg(2+) ion per subunit.</text>
</comment>
<protein>
    <recommendedName>
        <fullName evidence="20">Bifunctional protein GlmU</fullName>
    </recommendedName>
    <domain>
        <recommendedName>
            <fullName evidence="20">UDP-N-acetylglucosamine pyrophosphorylase</fullName>
            <ecNumber evidence="20">2.7.7.23</ecNumber>
        </recommendedName>
        <alternativeName>
            <fullName evidence="20">N-acetylglucosamine-1-phosphate uridyltransferase</fullName>
        </alternativeName>
    </domain>
    <domain>
        <recommendedName>
            <fullName evidence="20">Glucosamine-1-phosphate N-acetyltransferase</fullName>
            <ecNumber evidence="20">2.3.1.157</ecNumber>
        </recommendedName>
    </domain>
</protein>
<dbReference type="InterPro" id="IPR038009">
    <property type="entry name" value="GlmU_C_LbH"/>
</dbReference>
<feature type="binding site" evidence="20">
    <location>
        <begin position="62"/>
        <end position="63"/>
    </location>
    <ligand>
        <name>UDP-N-acetyl-alpha-D-glucosamine</name>
        <dbReference type="ChEBI" id="CHEBI:57705"/>
    </ligand>
</feature>
<dbReference type="InterPro" id="IPR011004">
    <property type="entry name" value="Trimer_LpxA-like_sf"/>
</dbReference>
<comment type="pathway">
    <text evidence="20">Bacterial outer membrane biogenesis; LPS lipid A biosynthesis.</text>
</comment>
<comment type="pathway">
    <text evidence="3 20">Nucleotide-sugar biosynthesis; UDP-N-acetyl-alpha-D-glucosamine biosynthesis; UDP-N-acetyl-alpha-D-glucosamine from N-acetyl-alpha-D-glucosamine 1-phosphate: step 1/1.</text>
</comment>
<dbReference type="NCBIfam" id="TIGR01173">
    <property type="entry name" value="glmU"/>
    <property type="match status" value="1"/>
</dbReference>
<comment type="catalytic activity">
    <reaction evidence="18 20">
        <text>N-acetyl-alpha-D-glucosamine 1-phosphate + UTP + H(+) = UDP-N-acetyl-alpha-D-glucosamine + diphosphate</text>
        <dbReference type="Rhea" id="RHEA:13509"/>
        <dbReference type="ChEBI" id="CHEBI:15378"/>
        <dbReference type="ChEBI" id="CHEBI:33019"/>
        <dbReference type="ChEBI" id="CHEBI:46398"/>
        <dbReference type="ChEBI" id="CHEBI:57705"/>
        <dbReference type="ChEBI" id="CHEBI:57776"/>
        <dbReference type="EC" id="2.7.7.23"/>
    </reaction>
</comment>
<evidence type="ECO:0000256" key="19">
    <source>
        <dbReference type="ARBA" id="ARBA00049628"/>
    </source>
</evidence>
<organism evidence="22 23">
    <name type="scientific">Candidatus Nitrosymbiomonas proteolyticus</name>
    <dbReference type="NCBI Taxonomy" id="2608984"/>
    <lineage>
        <taxon>Bacteria</taxon>
        <taxon>Bacillati</taxon>
        <taxon>Armatimonadota</taxon>
        <taxon>Armatimonadota incertae sedis</taxon>
        <taxon>Candidatus Nitrosymbiomonas</taxon>
    </lineage>
</organism>
<dbReference type="Gene3D" id="2.160.10.10">
    <property type="entry name" value="Hexapeptide repeat proteins"/>
    <property type="match status" value="1"/>
</dbReference>
<feature type="binding site" evidence="20">
    <location>
        <position position="212"/>
    </location>
    <ligand>
        <name>UDP-N-acetyl-alpha-D-glucosamine</name>
        <dbReference type="ChEBI" id="CHEBI:57705"/>
    </ligand>
</feature>
<evidence type="ECO:0000313" key="23">
    <source>
        <dbReference type="Proteomes" id="UP000662873"/>
    </source>
</evidence>
<gene>
    <name evidence="20" type="primary">glmU</name>
    <name evidence="22" type="ORF">NPRO_20570</name>
</gene>
<evidence type="ECO:0000256" key="2">
    <source>
        <dbReference type="ARBA" id="ARBA00005166"/>
    </source>
</evidence>
<keyword evidence="12 20" id="KW-0133">Cell shape</keyword>
<dbReference type="PANTHER" id="PTHR43584">
    <property type="entry name" value="NUCLEOTIDYL TRANSFERASE"/>
    <property type="match status" value="1"/>
</dbReference>
<evidence type="ECO:0000313" key="22">
    <source>
        <dbReference type="EMBL" id="BBO24462.1"/>
    </source>
</evidence>
<feature type="binding site" evidence="20">
    <location>
        <position position="335"/>
    </location>
    <ligand>
        <name>UDP-N-acetyl-alpha-D-glucosamine</name>
        <dbReference type="ChEBI" id="CHEBI:57705"/>
    </ligand>
</feature>
<keyword evidence="13 20" id="KW-0573">Peptidoglycan synthesis</keyword>
<evidence type="ECO:0000256" key="8">
    <source>
        <dbReference type="ARBA" id="ARBA00022695"/>
    </source>
</evidence>
<keyword evidence="7 20" id="KW-0808">Transferase</keyword>
<dbReference type="Gene3D" id="3.90.550.10">
    <property type="entry name" value="Spore Coat Polysaccharide Biosynthesis Protein SpsA, Chain A"/>
    <property type="match status" value="1"/>
</dbReference>
<dbReference type="InterPro" id="IPR001451">
    <property type="entry name" value="Hexapep"/>
</dbReference>
<dbReference type="GO" id="GO:0000287">
    <property type="term" value="F:magnesium ion binding"/>
    <property type="evidence" value="ECO:0007669"/>
    <property type="project" value="UniProtKB-UniRule"/>
</dbReference>
<dbReference type="PANTHER" id="PTHR43584:SF3">
    <property type="entry name" value="BIFUNCTIONAL PROTEIN GLMU"/>
    <property type="match status" value="1"/>
</dbReference>
<dbReference type="KEGG" id="npy:NPRO_20570"/>
<keyword evidence="6 20" id="KW-0963">Cytoplasm</keyword>
<dbReference type="GO" id="GO:0005737">
    <property type="term" value="C:cytoplasm"/>
    <property type="evidence" value="ECO:0007669"/>
    <property type="project" value="UniProtKB-SubCell"/>
</dbReference>
<comment type="pathway">
    <text evidence="2 20">Nucleotide-sugar biosynthesis; UDP-N-acetyl-alpha-D-glucosamine biosynthesis; N-acetyl-alpha-D-glucosamine 1-phosphate from alpha-D-glucosamine 6-phosphate (route II): step 2/2.</text>
</comment>
<proteinExistence type="inferred from homology"/>
<dbReference type="InterPro" id="IPR005882">
    <property type="entry name" value="Bifunctional_GlmU"/>
</dbReference>
<dbReference type="InterPro" id="IPR018357">
    <property type="entry name" value="Hexapep_transf_CS"/>
</dbReference>
<dbReference type="PROSITE" id="PS00101">
    <property type="entry name" value="HEXAPEP_TRANSFERASES"/>
    <property type="match status" value="1"/>
</dbReference>
<evidence type="ECO:0000256" key="3">
    <source>
        <dbReference type="ARBA" id="ARBA00005208"/>
    </source>
</evidence>
<keyword evidence="15 20" id="KW-0012">Acyltransferase</keyword>
<dbReference type="GO" id="GO:0071555">
    <property type="term" value="P:cell wall organization"/>
    <property type="evidence" value="ECO:0007669"/>
    <property type="project" value="UniProtKB-KW"/>
</dbReference>
<dbReference type="GO" id="GO:0006048">
    <property type="term" value="P:UDP-N-acetylglucosamine biosynthetic process"/>
    <property type="evidence" value="ECO:0007669"/>
    <property type="project" value="UniProtKB-UniPathway"/>
</dbReference>
<evidence type="ECO:0000256" key="13">
    <source>
        <dbReference type="ARBA" id="ARBA00022984"/>
    </source>
</evidence>
<feature type="binding site" evidence="20">
    <location>
        <position position="350"/>
    </location>
    <ligand>
        <name>UDP-N-acetyl-alpha-D-glucosamine</name>
        <dbReference type="ChEBI" id="CHEBI:57705"/>
    </ligand>
</feature>
<evidence type="ECO:0000256" key="11">
    <source>
        <dbReference type="ARBA" id="ARBA00022842"/>
    </source>
</evidence>
<dbReference type="UniPathway" id="UPA00973"/>
<dbReference type="Proteomes" id="UP000662873">
    <property type="component" value="Chromosome"/>
</dbReference>
<evidence type="ECO:0000256" key="1">
    <source>
        <dbReference type="ARBA" id="ARBA00004496"/>
    </source>
</evidence>
<evidence type="ECO:0000256" key="18">
    <source>
        <dbReference type="ARBA" id="ARBA00048493"/>
    </source>
</evidence>
<dbReference type="GO" id="GO:0019134">
    <property type="term" value="F:glucosamine-1-phosphate N-acetyltransferase activity"/>
    <property type="evidence" value="ECO:0007669"/>
    <property type="project" value="UniProtKB-UniRule"/>
</dbReference>
<dbReference type="SUPFAM" id="SSF51161">
    <property type="entry name" value="Trimeric LpxA-like enzymes"/>
    <property type="match status" value="1"/>
</dbReference>
<feature type="active site" description="Proton acceptor" evidence="20">
    <location>
        <position position="347"/>
    </location>
</feature>
<dbReference type="CDD" id="cd03353">
    <property type="entry name" value="LbH_GlmU_C"/>
    <property type="match status" value="1"/>
</dbReference>
<evidence type="ECO:0000256" key="14">
    <source>
        <dbReference type="ARBA" id="ARBA00023268"/>
    </source>
</evidence>
<feature type="binding site" evidence="20">
    <location>
        <position position="389"/>
    </location>
    <ligand>
        <name>acetyl-CoA</name>
        <dbReference type="ChEBI" id="CHEBI:57288"/>
    </ligand>
</feature>
<dbReference type="InterPro" id="IPR005835">
    <property type="entry name" value="NTP_transferase_dom"/>
</dbReference>
<feature type="region of interest" description="N-acetyltransferase" evidence="20">
    <location>
        <begin position="236"/>
        <end position="446"/>
    </location>
</feature>
<evidence type="ECO:0000256" key="4">
    <source>
        <dbReference type="ARBA" id="ARBA00007707"/>
    </source>
</evidence>
<feature type="binding site" evidence="20">
    <location>
        <position position="124"/>
    </location>
    <ligand>
        <name>UDP-N-acetyl-alpha-D-glucosamine</name>
        <dbReference type="ChEBI" id="CHEBI:57705"/>
    </ligand>
</feature>
<dbReference type="GO" id="GO:0003977">
    <property type="term" value="F:UDP-N-acetylglucosamine diphosphorylase activity"/>
    <property type="evidence" value="ECO:0007669"/>
    <property type="project" value="UniProtKB-UniRule"/>
</dbReference>
<dbReference type="UniPathway" id="UPA00113">
    <property type="reaction ID" value="UER00532"/>
</dbReference>
<evidence type="ECO:0000259" key="21">
    <source>
        <dbReference type="Pfam" id="PF00483"/>
    </source>
</evidence>
<dbReference type="InterPro" id="IPR050065">
    <property type="entry name" value="GlmU-like"/>
</dbReference>
<dbReference type="AlphaFoldDB" id="A0A809RX38"/>
<feature type="binding site" evidence="20">
    <location>
        <position position="212"/>
    </location>
    <ligand>
        <name>Mg(2+)</name>
        <dbReference type="ChEBI" id="CHEBI:18420"/>
    </ligand>
</feature>
<keyword evidence="14 20" id="KW-0511">Multifunctional enzyme</keyword>
<dbReference type="CDD" id="cd02540">
    <property type="entry name" value="GT2_GlmU_N_bac"/>
    <property type="match status" value="1"/>
</dbReference>
<feature type="binding site" evidence="20">
    <location>
        <position position="7"/>
    </location>
    <ligand>
        <name>UDP-N-acetyl-alpha-D-glucosamine</name>
        <dbReference type="ChEBI" id="CHEBI:57705"/>
    </ligand>
</feature>
<evidence type="ECO:0000256" key="5">
    <source>
        <dbReference type="ARBA" id="ARBA00007947"/>
    </source>
</evidence>
<feature type="domain" description="Nucleotidyl transferase" evidence="21">
    <location>
        <begin position="4"/>
        <end position="207"/>
    </location>
</feature>
<evidence type="ECO:0000256" key="17">
    <source>
        <dbReference type="ARBA" id="ARBA00048247"/>
    </source>
</evidence>
<dbReference type="EC" id="2.3.1.157" evidence="20"/>
<dbReference type="Pfam" id="PF00483">
    <property type="entry name" value="NTP_transferase"/>
    <property type="match status" value="1"/>
</dbReference>
<dbReference type="HAMAP" id="MF_01631">
    <property type="entry name" value="GlmU"/>
    <property type="match status" value="1"/>
</dbReference>
<dbReference type="GO" id="GO:0009252">
    <property type="term" value="P:peptidoglycan biosynthetic process"/>
    <property type="evidence" value="ECO:0007669"/>
    <property type="project" value="UniProtKB-UniRule"/>
</dbReference>
<dbReference type="EMBL" id="AP021858">
    <property type="protein sequence ID" value="BBO24462.1"/>
    <property type="molecule type" value="Genomic_DNA"/>
</dbReference>
<dbReference type="GO" id="GO:0009245">
    <property type="term" value="P:lipid A biosynthetic process"/>
    <property type="evidence" value="ECO:0007669"/>
    <property type="project" value="UniProtKB-UniRule"/>
</dbReference>
<dbReference type="EC" id="2.7.7.23" evidence="20"/>
<feature type="binding site" evidence="20">
    <location>
        <position position="407"/>
    </location>
    <ligand>
        <name>acetyl-CoA</name>
        <dbReference type="ChEBI" id="CHEBI:57288"/>
    </ligand>
</feature>
<dbReference type="SUPFAM" id="SSF53448">
    <property type="entry name" value="Nucleotide-diphospho-sugar transferases"/>
    <property type="match status" value="1"/>
</dbReference>
<dbReference type="Pfam" id="PF00132">
    <property type="entry name" value="Hexapep"/>
    <property type="match status" value="2"/>
</dbReference>